<feature type="signal peptide" evidence="1">
    <location>
        <begin position="1"/>
        <end position="25"/>
    </location>
</feature>
<evidence type="ECO:0000256" key="1">
    <source>
        <dbReference type="SAM" id="SignalP"/>
    </source>
</evidence>
<organism evidence="2 3">
    <name type="scientific">Aneurinibacillus aneurinilyticus</name>
    <name type="common">Bacillus aneurinolyticus</name>
    <dbReference type="NCBI Taxonomy" id="1391"/>
    <lineage>
        <taxon>Bacteria</taxon>
        <taxon>Bacillati</taxon>
        <taxon>Bacillota</taxon>
        <taxon>Bacilli</taxon>
        <taxon>Bacillales</taxon>
        <taxon>Paenibacillaceae</taxon>
        <taxon>Aneurinibacillus group</taxon>
        <taxon>Aneurinibacillus</taxon>
    </lineage>
</organism>
<evidence type="ECO:0000313" key="3">
    <source>
        <dbReference type="Proteomes" id="UP000561326"/>
    </source>
</evidence>
<accession>A0A848D0Z6</accession>
<protein>
    <submittedName>
        <fullName evidence="2">Uncharacterized protein</fullName>
    </submittedName>
</protein>
<evidence type="ECO:0000313" key="2">
    <source>
        <dbReference type="EMBL" id="NMF01099.1"/>
    </source>
</evidence>
<dbReference type="AlphaFoldDB" id="A0A848D0Z6"/>
<proteinExistence type="predicted"/>
<gene>
    <name evidence="2" type="ORF">HF838_23125</name>
</gene>
<dbReference type="RefSeq" id="WP_168976546.1">
    <property type="nucleotide sequence ID" value="NZ_JABAGO010000066.1"/>
</dbReference>
<dbReference type="Proteomes" id="UP000561326">
    <property type="component" value="Unassembled WGS sequence"/>
</dbReference>
<dbReference type="EMBL" id="JABAGO010000066">
    <property type="protein sequence ID" value="NMF01099.1"/>
    <property type="molecule type" value="Genomic_DNA"/>
</dbReference>
<sequence length="223" mass="24401">MNRSLKKYVAGISLLGLMAAPIAPASIFAEEITTKNVEGVSVDQAKLTQEQKKAYYKQYVKIIEEVVAEHEGVSMEAVPFDEFAEEDWVEPEEFRKRAIERANLTFVDSQESNPSSGPITLAGISKTKSKNFDADGTIVTLNVTGNFETGYNGNIDSQVFTGINSITSRTTSGSWTQTGYDPERIDGGRTYGITVGGRLDLSGIKSNHRVYIEFYCSKSGAIS</sequence>
<comment type="caution">
    <text evidence="2">The sequence shown here is derived from an EMBL/GenBank/DDBJ whole genome shotgun (WGS) entry which is preliminary data.</text>
</comment>
<feature type="chain" id="PRO_5032471051" evidence="1">
    <location>
        <begin position="26"/>
        <end position="223"/>
    </location>
</feature>
<name>A0A848D0Z6_ANEAE</name>
<keyword evidence="1" id="KW-0732">Signal</keyword>
<reference evidence="2 3" key="1">
    <citation type="submission" date="2020-04" db="EMBL/GenBank/DDBJ databases">
        <authorList>
            <person name="Hitch T.C.A."/>
            <person name="Wylensek D."/>
            <person name="Clavel T."/>
        </authorList>
    </citation>
    <scope>NUCLEOTIDE SEQUENCE [LARGE SCALE GENOMIC DNA]</scope>
    <source>
        <strain evidence="2 3">WB01_D5_05</strain>
    </source>
</reference>